<comment type="caution">
    <text evidence="2">The sequence shown here is derived from an EMBL/GenBank/DDBJ whole genome shotgun (WGS) entry which is preliminary data.</text>
</comment>
<feature type="region of interest" description="Disordered" evidence="1">
    <location>
        <begin position="379"/>
        <end position="402"/>
    </location>
</feature>
<feature type="region of interest" description="Disordered" evidence="1">
    <location>
        <begin position="1"/>
        <end position="25"/>
    </location>
</feature>
<organism evidence="2 3">
    <name type="scientific">Perkinsus olseni</name>
    <name type="common">Perkinsus atlanticus</name>
    <dbReference type="NCBI Taxonomy" id="32597"/>
    <lineage>
        <taxon>Eukaryota</taxon>
        <taxon>Sar</taxon>
        <taxon>Alveolata</taxon>
        <taxon>Perkinsozoa</taxon>
        <taxon>Perkinsea</taxon>
        <taxon>Perkinsida</taxon>
        <taxon>Perkinsidae</taxon>
        <taxon>Perkinsus</taxon>
    </lineage>
</organism>
<accession>A0A7J6PHJ9</accession>
<feature type="compositionally biased region" description="Basic and acidic residues" evidence="1">
    <location>
        <begin position="82"/>
        <end position="105"/>
    </location>
</feature>
<protein>
    <submittedName>
        <fullName evidence="2">Uncharacterized protein</fullName>
    </submittedName>
</protein>
<name>A0A7J6PHJ9_PEROL</name>
<sequence length="483" mass="54445">MSRPPPSSERSEPVSESESDWEQEANARLAERMESFMSCFDDGIQPKSVLARKEAIADKAKKEKVSSKAPTKKAEWSFAADKGTDEKTETREKKTTPSIRPDHVGGDFMASSVEKMTNKKSASYIAPPPSKKKPTTASQREDEEEKVFNKALQDMLNYVYPKTKDKKSKRQYMDAKFTALGGKVRLEKRLVIISLHLRKMREDRHRLVDASKEKAQYMGVNVSTLKYTTIGDADRARKKAARQKREEADAKLMDSVGAVFTSGRGGGTAAYKGGKMKDGMLAVSKDILKKYGAKSVFTTIFGSMLSSLQKLNLETMQICGRAVPVMAAARLGRLTFASPALHAVPRFFSTVEVDDSTERRRKRMMGIRTREEMAESARRYTENTGVDPHLSDDEDDLAGKTFTSEDTDELAELCLRRYRFYDPEGMTDRRLRVLVRKLPEFKPAEGDSELTASQLGDIREKWIALRRDEVDRVTFDNCASYEP</sequence>
<evidence type="ECO:0000256" key="1">
    <source>
        <dbReference type="SAM" id="MobiDB-lite"/>
    </source>
</evidence>
<dbReference type="OrthoDB" id="445578at2759"/>
<dbReference type="Proteomes" id="UP000541610">
    <property type="component" value="Unassembled WGS sequence"/>
</dbReference>
<evidence type="ECO:0000313" key="2">
    <source>
        <dbReference type="EMBL" id="KAF4694871.1"/>
    </source>
</evidence>
<reference evidence="2 3" key="1">
    <citation type="submission" date="2020-04" db="EMBL/GenBank/DDBJ databases">
        <title>Perkinsus olseni comparative genomics.</title>
        <authorList>
            <person name="Bogema D.R."/>
        </authorList>
    </citation>
    <scope>NUCLEOTIDE SEQUENCE [LARGE SCALE GENOMIC DNA]</scope>
    <source>
        <strain evidence="2">00978-12</strain>
    </source>
</reference>
<gene>
    <name evidence="2" type="ORF">FOZ60_006724</name>
</gene>
<feature type="compositionally biased region" description="Basic and acidic residues" evidence="1">
    <location>
        <begin position="55"/>
        <end position="66"/>
    </location>
</feature>
<feature type="region of interest" description="Disordered" evidence="1">
    <location>
        <begin position="55"/>
        <end position="107"/>
    </location>
</feature>
<evidence type="ECO:0000313" key="3">
    <source>
        <dbReference type="Proteomes" id="UP000541610"/>
    </source>
</evidence>
<dbReference type="EMBL" id="JABANP010000027">
    <property type="protein sequence ID" value="KAF4694871.1"/>
    <property type="molecule type" value="Genomic_DNA"/>
</dbReference>
<dbReference type="AlphaFoldDB" id="A0A7J6PHJ9"/>
<feature type="region of interest" description="Disordered" evidence="1">
    <location>
        <begin position="120"/>
        <end position="142"/>
    </location>
</feature>
<proteinExistence type="predicted"/>